<keyword evidence="5" id="KW-1185">Reference proteome</keyword>
<dbReference type="PANTHER" id="PTHR12304:SF4">
    <property type="entry name" value="URIDINE NUCLEOSIDASE"/>
    <property type="match status" value="1"/>
</dbReference>
<dbReference type="InterPro" id="IPR001910">
    <property type="entry name" value="Inosine/uridine_hydrolase_dom"/>
</dbReference>
<dbReference type="InterPro" id="IPR036452">
    <property type="entry name" value="Ribo_hydro-like"/>
</dbReference>
<dbReference type="Pfam" id="PF01156">
    <property type="entry name" value="IU_nuc_hydro"/>
    <property type="match status" value="1"/>
</dbReference>
<evidence type="ECO:0000259" key="3">
    <source>
        <dbReference type="Pfam" id="PF01156"/>
    </source>
</evidence>
<organism evidence="4 5">
    <name type="scientific">Candidatus Enterococcus ferrettii</name>
    <dbReference type="NCBI Taxonomy" id="2815324"/>
    <lineage>
        <taxon>Bacteria</taxon>
        <taxon>Bacillati</taxon>
        <taxon>Bacillota</taxon>
        <taxon>Bacilli</taxon>
        <taxon>Lactobacillales</taxon>
        <taxon>Enterococcaceae</taxon>
        <taxon>Enterococcus</taxon>
    </lineage>
</organism>
<name>A0ABV0EPP4_9ENTE</name>
<proteinExistence type="predicted"/>
<dbReference type="SUPFAM" id="SSF53590">
    <property type="entry name" value="Nucleoside hydrolase"/>
    <property type="match status" value="1"/>
</dbReference>
<reference evidence="4 5" key="1">
    <citation type="submission" date="2024-02" db="EMBL/GenBank/DDBJ databases">
        <title>The Genome Sequence of Enterococcus sp. DIV0159.</title>
        <authorList>
            <person name="Earl A."/>
            <person name="Manson A."/>
            <person name="Gilmore M."/>
            <person name="Sanders J."/>
            <person name="Shea T."/>
            <person name="Howe W."/>
            <person name="Livny J."/>
            <person name="Cuomo C."/>
            <person name="Neafsey D."/>
            <person name="Birren B."/>
        </authorList>
    </citation>
    <scope>NUCLEOTIDE SEQUENCE [LARGE SCALE GENOMIC DNA]</scope>
    <source>
        <strain evidence="4 5">665A</strain>
    </source>
</reference>
<dbReference type="Gene3D" id="3.90.245.10">
    <property type="entry name" value="Ribonucleoside hydrolase-like"/>
    <property type="match status" value="1"/>
</dbReference>
<dbReference type="InterPro" id="IPR023186">
    <property type="entry name" value="IUNH"/>
</dbReference>
<dbReference type="GO" id="GO:0016787">
    <property type="term" value="F:hydrolase activity"/>
    <property type="evidence" value="ECO:0007669"/>
    <property type="project" value="UniProtKB-KW"/>
</dbReference>
<keyword evidence="1 4" id="KW-0378">Hydrolase</keyword>
<dbReference type="RefSeq" id="WP_207702138.1">
    <property type="nucleotide sequence ID" value="NZ_JAFREL020000001.1"/>
</dbReference>
<evidence type="ECO:0000313" key="4">
    <source>
        <dbReference type="EMBL" id="MEO1769797.1"/>
    </source>
</evidence>
<dbReference type="CDD" id="cd02651">
    <property type="entry name" value="nuc_hydro_IU_UC_XIUA"/>
    <property type="match status" value="1"/>
</dbReference>
<comment type="caution">
    <text evidence="4">The sequence shown here is derived from an EMBL/GenBank/DDBJ whole genome shotgun (WGS) entry which is preliminary data.</text>
</comment>
<accession>A0ABV0EPP4</accession>
<sequence length="310" mass="33734">MKQVWIDCDPGHDDALTLLTAIAHPAELSILGISTIGGNQTLEKVTRNAQNVLAFVNADIPLIKGEPGPLTKPLNTAPEAHGDSGMDGPFFQGSNYPLVAENFLQYMYEKMKAAPEKVTIVGLGPLTNIALLLKAFPEIQEKIDCISLMGGGLTHGNITPLAEFNIYVDPEAAQIVFQSGIPIVMAGLDVTETAEITVEEIQSLRKKGKVSNLAYELLNFYNQSGRQFGFVNSPIHDLCALAYLLQPEMFRGEPQAVQVITDDGLARGLTFADKRRNSTLSKNTLVLEAVNRTAFVELLVQALEKLDDLQ</sequence>
<protein>
    <submittedName>
        <fullName evidence="4">Pyrimidine-specific ribonucleoside hydrolase</fullName>
    </submittedName>
</protein>
<dbReference type="PANTHER" id="PTHR12304">
    <property type="entry name" value="INOSINE-URIDINE PREFERRING NUCLEOSIDE HYDROLASE"/>
    <property type="match status" value="1"/>
</dbReference>
<evidence type="ECO:0000313" key="5">
    <source>
        <dbReference type="Proteomes" id="UP000664357"/>
    </source>
</evidence>
<evidence type="ECO:0000256" key="1">
    <source>
        <dbReference type="ARBA" id="ARBA00022801"/>
    </source>
</evidence>
<dbReference type="Proteomes" id="UP000664357">
    <property type="component" value="Unassembled WGS sequence"/>
</dbReference>
<gene>
    <name evidence="4" type="ORF">JZO67_001748</name>
</gene>
<evidence type="ECO:0000256" key="2">
    <source>
        <dbReference type="ARBA" id="ARBA00023295"/>
    </source>
</evidence>
<keyword evidence="2" id="KW-0326">Glycosidase</keyword>
<feature type="domain" description="Inosine/uridine-preferring nucleoside hydrolase" evidence="3">
    <location>
        <begin position="4"/>
        <end position="296"/>
    </location>
</feature>
<dbReference type="EMBL" id="JAFREL020000001">
    <property type="protein sequence ID" value="MEO1769797.1"/>
    <property type="molecule type" value="Genomic_DNA"/>
</dbReference>